<dbReference type="EMBL" id="CP116967">
    <property type="protein sequence ID" value="WNM58195.1"/>
    <property type="molecule type" value="Genomic_DNA"/>
</dbReference>
<dbReference type="RefSeq" id="WP_312643672.1">
    <property type="nucleotide sequence ID" value="NZ_CP116967.1"/>
</dbReference>
<evidence type="ECO:0000313" key="2">
    <source>
        <dbReference type="EMBL" id="WNM58195.1"/>
    </source>
</evidence>
<gene>
    <name evidence="2" type="ORF">PP769_00110</name>
</gene>
<protein>
    <submittedName>
        <fullName evidence="2">PCP reductase family protein</fullName>
    </submittedName>
</protein>
<dbReference type="Pfam" id="PF08369">
    <property type="entry name" value="PCP_red"/>
    <property type="match status" value="1"/>
</dbReference>
<name>A0AA96GDI3_9BACT</name>
<dbReference type="GO" id="GO:0015995">
    <property type="term" value="P:chlorophyll biosynthetic process"/>
    <property type="evidence" value="ECO:0007669"/>
    <property type="project" value="InterPro"/>
</dbReference>
<dbReference type="AlphaFoldDB" id="A0AA96GDI3"/>
<dbReference type="Gene3D" id="1.10.8.550">
    <property type="entry name" value="Proto-chlorophyllide reductase 57 kD subunit B"/>
    <property type="match status" value="2"/>
</dbReference>
<sequence>MQCGCDYSLRIVEVEELPSDAVFAKFHCDRCGFSLGAEGNAKELDPAVSHVVWTDEALYQMSRLPPYLVSLVCEEVEEFVSSREQRIVTVARVGSARNKGMVEWTPDAERRINNVPTGIRAMARIELERTALDRGMPAVTVALMEEVKARYFGMAAGRA</sequence>
<dbReference type="Proteomes" id="UP001302719">
    <property type="component" value="Chromosome"/>
</dbReference>
<evidence type="ECO:0000259" key="1">
    <source>
        <dbReference type="Pfam" id="PF08369"/>
    </source>
</evidence>
<proteinExistence type="predicted"/>
<accession>A0AA96GDI3</accession>
<dbReference type="GO" id="GO:0015979">
    <property type="term" value="P:photosynthesis"/>
    <property type="evidence" value="ECO:0007669"/>
    <property type="project" value="InterPro"/>
</dbReference>
<dbReference type="InterPro" id="IPR042298">
    <property type="entry name" value="P-CP_red_C"/>
</dbReference>
<reference evidence="2 3" key="1">
    <citation type="submission" date="2023-01" db="EMBL/GenBank/DDBJ databases">
        <title>Cultivation and genomic characterization of new, ubiquitous marine nitrite-oxidizing bacteria from the Nitrospirales.</title>
        <authorList>
            <person name="Mueller A.J."/>
            <person name="Daebeler A."/>
            <person name="Herbold C.W."/>
            <person name="Kirkegaard R.H."/>
            <person name="Daims H."/>
        </authorList>
    </citation>
    <scope>NUCLEOTIDE SEQUENCE [LARGE SCALE GENOMIC DNA]</scope>
    <source>
        <strain evidence="2 3">VA</strain>
    </source>
</reference>
<dbReference type="KEGG" id="nall:PP769_00110"/>
<feature type="domain" description="Light-independent protochlorophyllide reductase subunit B-like C-terminal" evidence="1">
    <location>
        <begin position="104"/>
        <end position="148"/>
    </location>
</feature>
<organism evidence="2 3">
    <name type="scientific">Candidatus Nitrospira allomarina</name>
    <dbReference type="NCBI Taxonomy" id="3020900"/>
    <lineage>
        <taxon>Bacteria</taxon>
        <taxon>Pseudomonadati</taxon>
        <taxon>Nitrospirota</taxon>
        <taxon>Nitrospiria</taxon>
        <taxon>Nitrospirales</taxon>
        <taxon>Nitrospiraceae</taxon>
        <taxon>Nitrospira</taxon>
    </lineage>
</organism>
<dbReference type="InterPro" id="IPR013580">
    <property type="entry name" value="LI-POR_suB-like_C"/>
</dbReference>
<evidence type="ECO:0000313" key="3">
    <source>
        <dbReference type="Proteomes" id="UP001302719"/>
    </source>
</evidence>
<keyword evidence="3" id="KW-1185">Reference proteome</keyword>
<dbReference type="GO" id="GO:0016491">
    <property type="term" value="F:oxidoreductase activity"/>
    <property type="evidence" value="ECO:0007669"/>
    <property type="project" value="InterPro"/>
</dbReference>